<accession>A0ABR9HF35</accession>
<proteinExistence type="predicted"/>
<protein>
    <recommendedName>
        <fullName evidence="5">Integral membrane protein</fullName>
    </recommendedName>
</protein>
<feature type="region of interest" description="Disordered" evidence="1">
    <location>
        <begin position="1"/>
        <end position="44"/>
    </location>
</feature>
<evidence type="ECO:0000313" key="3">
    <source>
        <dbReference type="EMBL" id="MBE1457410.1"/>
    </source>
</evidence>
<dbReference type="Proteomes" id="UP000598217">
    <property type="component" value="Unassembled WGS sequence"/>
</dbReference>
<feature type="compositionally biased region" description="Low complexity" evidence="1">
    <location>
        <begin position="17"/>
        <end position="41"/>
    </location>
</feature>
<evidence type="ECO:0008006" key="5">
    <source>
        <dbReference type="Google" id="ProtNLM"/>
    </source>
</evidence>
<feature type="transmembrane region" description="Helical" evidence="2">
    <location>
        <begin position="134"/>
        <end position="152"/>
    </location>
</feature>
<dbReference type="EMBL" id="JADBDY010000001">
    <property type="protein sequence ID" value="MBE1457410.1"/>
    <property type="molecule type" value="Genomic_DNA"/>
</dbReference>
<evidence type="ECO:0000256" key="1">
    <source>
        <dbReference type="SAM" id="MobiDB-lite"/>
    </source>
</evidence>
<keyword evidence="2" id="KW-0472">Membrane</keyword>
<evidence type="ECO:0000313" key="4">
    <source>
        <dbReference type="Proteomes" id="UP000598217"/>
    </source>
</evidence>
<feature type="transmembrane region" description="Helical" evidence="2">
    <location>
        <begin position="103"/>
        <end position="127"/>
    </location>
</feature>
<organism evidence="3 4">
    <name type="scientific">Nocardiopsis terrae</name>
    <dbReference type="NCBI Taxonomy" id="372655"/>
    <lineage>
        <taxon>Bacteria</taxon>
        <taxon>Bacillati</taxon>
        <taxon>Actinomycetota</taxon>
        <taxon>Actinomycetes</taxon>
        <taxon>Streptosporangiales</taxon>
        <taxon>Nocardiopsidaceae</taxon>
        <taxon>Nocardiopsis</taxon>
    </lineage>
</organism>
<comment type="caution">
    <text evidence="3">The sequence shown here is derived from an EMBL/GenBank/DDBJ whole genome shotgun (WGS) entry which is preliminary data.</text>
</comment>
<reference evidence="3 4" key="1">
    <citation type="submission" date="2020-10" db="EMBL/GenBank/DDBJ databases">
        <title>Sequencing the genomes of 1000 actinobacteria strains.</title>
        <authorList>
            <person name="Klenk H.-P."/>
        </authorList>
    </citation>
    <scope>NUCLEOTIDE SEQUENCE [LARGE SCALE GENOMIC DNA]</scope>
    <source>
        <strain evidence="3 4">DSM 45157</strain>
    </source>
</reference>
<feature type="transmembrane region" description="Helical" evidence="2">
    <location>
        <begin position="54"/>
        <end position="77"/>
    </location>
</feature>
<sequence>MYPPEQSYGPVPGGQGPYQQGPYQQGPYQQGPPGFPGAPQQSDKMPGTAITVRVLMFIGGVSGLIFGGLLLVVALLAGGDNEFSQGFAEGVQTSGTYVSPGEVAIVMAIMGGIMFLYGLVSTALASFLGRRSAVVLWMTVVFQALAALSLVFGVATGGFLGVLPLLFAVGMIVLMVLPVTRAYYGPQPVNPYTGY</sequence>
<keyword evidence="4" id="KW-1185">Reference proteome</keyword>
<dbReference type="RefSeq" id="WP_191273581.1">
    <property type="nucleotide sequence ID" value="NZ_BMXJ01000006.1"/>
</dbReference>
<name>A0ABR9HF35_9ACTN</name>
<evidence type="ECO:0000256" key="2">
    <source>
        <dbReference type="SAM" id="Phobius"/>
    </source>
</evidence>
<keyword evidence="2" id="KW-1133">Transmembrane helix</keyword>
<keyword evidence="2" id="KW-0812">Transmembrane</keyword>
<gene>
    <name evidence="3" type="ORF">H4W79_001624</name>
</gene>
<feature type="transmembrane region" description="Helical" evidence="2">
    <location>
        <begin position="158"/>
        <end position="177"/>
    </location>
</feature>